<dbReference type="SUPFAM" id="SSF53474">
    <property type="entry name" value="alpha/beta-Hydrolases"/>
    <property type="match status" value="1"/>
</dbReference>
<dbReference type="GO" id="GO:0016042">
    <property type="term" value="P:lipid catabolic process"/>
    <property type="evidence" value="ECO:0007669"/>
    <property type="project" value="UniProtKB-KW"/>
</dbReference>
<protein>
    <recommendedName>
        <fullName evidence="5">DUF1400 domain-containing protein</fullName>
    </recommendedName>
</protein>
<dbReference type="AlphaFoldDB" id="A0A6N8G2B5"/>
<dbReference type="OrthoDB" id="422423at2"/>
<evidence type="ECO:0000313" key="6">
    <source>
        <dbReference type="EMBL" id="MUL39473.1"/>
    </source>
</evidence>
<dbReference type="Gene3D" id="3.40.50.1820">
    <property type="entry name" value="alpha/beta hydrolase"/>
    <property type="match status" value="1"/>
</dbReference>
<organism evidence="6 7">
    <name type="scientific">Gloeocapsopsis dulcis AAB1 = 1H9</name>
    <dbReference type="NCBI Taxonomy" id="1433147"/>
    <lineage>
        <taxon>Bacteria</taxon>
        <taxon>Bacillati</taxon>
        <taxon>Cyanobacteriota</taxon>
        <taxon>Cyanophyceae</taxon>
        <taxon>Oscillatoriophycideae</taxon>
        <taxon>Chroococcales</taxon>
        <taxon>Chroococcaceae</taxon>
        <taxon>Gloeocapsopsis</taxon>
        <taxon>Gloeocapsopsis dulcis</taxon>
    </lineage>
</organism>
<dbReference type="InterPro" id="IPR010802">
    <property type="entry name" value="DUF1400"/>
</dbReference>
<evidence type="ECO:0000256" key="3">
    <source>
        <dbReference type="ARBA" id="ARBA00023098"/>
    </source>
</evidence>
<reference evidence="6 7" key="1">
    <citation type="journal article" date="2019" name="Front. Microbiol.">
        <title>Genomic Features for Desiccation Tolerance and Sugar Biosynthesis in the Extremophile Gloeocapsopsis sp. UTEX B3054.</title>
        <authorList>
            <person name="Urrejola C."/>
            <person name="Alcorta J."/>
            <person name="Salas L."/>
            <person name="Vasquez M."/>
            <person name="Polz M.F."/>
            <person name="Vicuna R."/>
            <person name="Diez B."/>
        </authorList>
    </citation>
    <scope>NUCLEOTIDE SEQUENCE [LARGE SCALE GENOMIC DNA]</scope>
    <source>
        <strain evidence="6 7">1H9</strain>
    </source>
</reference>
<dbReference type="EMBL" id="NAPY01000084">
    <property type="protein sequence ID" value="MUL39473.1"/>
    <property type="molecule type" value="Genomic_DNA"/>
</dbReference>
<dbReference type="Pfam" id="PF07176">
    <property type="entry name" value="DUF1400"/>
    <property type="match status" value="1"/>
</dbReference>
<gene>
    <name evidence="6" type="ORF">BWI75_25175</name>
</gene>
<keyword evidence="3" id="KW-0443">Lipid metabolism</keyword>
<proteinExistence type="predicted"/>
<evidence type="ECO:0000256" key="4">
    <source>
        <dbReference type="SAM" id="Phobius"/>
    </source>
</evidence>
<comment type="caution">
    <text evidence="6">The sequence shown here is derived from an EMBL/GenBank/DDBJ whole genome shotgun (WGS) entry which is preliminary data.</text>
</comment>
<evidence type="ECO:0000259" key="5">
    <source>
        <dbReference type="Pfam" id="PF07176"/>
    </source>
</evidence>
<keyword evidence="4" id="KW-0472">Membrane</keyword>
<keyword evidence="1" id="KW-0378">Hydrolase</keyword>
<dbReference type="Pfam" id="PF03403">
    <property type="entry name" value="PAF-AH_p_II"/>
    <property type="match status" value="1"/>
</dbReference>
<dbReference type="InterPro" id="IPR029058">
    <property type="entry name" value="AB_hydrolase_fold"/>
</dbReference>
<dbReference type="PANTHER" id="PTHR10272:SF13">
    <property type="entry name" value="POLY(ETHYLENE TEREPHTHALATE) HYDROLASE"/>
    <property type="match status" value="1"/>
</dbReference>
<dbReference type="Proteomes" id="UP000441797">
    <property type="component" value="Unassembled WGS sequence"/>
</dbReference>
<sequence>MVALISKPHRQNSHFAYKRLLWQIGLVATSLGFCFVPTLGIMRQALTAERIYASYSVVERSISVAALEKYAREGILDDELAVYAQYVNPQQLAQLRRVLLTRIELTPVAVAQFLYTPQGIILLERLGQIVQTEARQPGFYAIRSALILAAATPDGLTLLNVLRQFPTRSIRIDLARSLRIAEQLERLVNQTRQAITLVQQDAVNAANAQPPLDFRQLPDLRERGPFSWNQQTLTLSDPRRDRRFLADIYLPLNLEKPAPVIVISHGLGSDRTSFIYLATQLASYGFAVVVPEHPGSNAEQLRSLLLGVAAEVAQPNEFINRPLDVRYLLNELERLRLSDARFRNINVQQVGVIGQSFGGYTALALAGAPLNFEQLQQDCTRLQDSSLWNVSLLLQCRALELPITGYVLRDPRVKAAIAINPITSSVFGEASIRQITVPVMIVSGSADTIAPTLAEQIRPFSWLTSPDKYLAVIVGATHFSTIGEPTPGSEPIAVPPQVIGPTPEVARSYISALSVPFFQTYINNLPQYRPYLSSAYAQAVSETLLPLSLVRSLSSSELRQFFR</sequence>
<keyword evidence="2" id="KW-0442">Lipid degradation</keyword>
<dbReference type="PANTHER" id="PTHR10272">
    <property type="entry name" value="PLATELET-ACTIVATING FACTOR ACETYLHYDROLASE"/>
    <property type="match status" value="1"/>
</dbReference>
<evidence type="ECO:0000256" key="1">
    <source>
        <dbReference type="ARBA" id="ARBA00022801"/>
    </source>
</evidence>
<accession>A0A6N8G2B5</accession>
<feature type="transmembrane region" description="Helical" evidence="4">
    <location>
        <begin position="20"/>
        <end position="42"/>
    </location>
</feature>
<keyword evidence="4" id="KW-1133">Transmembrane helix</keyword>
<evidence type="ECO:0000313" key="7">
    <source>
        <dbReference type="Proteomes" id="UP000441797"/>
    </source>
</evidence>
<feature type="domain" description="DUF1400" evidence="5">
    <location>
        <begin position="48"/>
        <end position="173"/>
    </location>
</feature>
<evidence type="ECO:0000256" key="2">
    <source>
        <dbReference type="ARBA" id="ARBA00022963"/>
    </source>
</evidence>
<name>A0A6N8G2B5_9CHRO</name>
<dbReference type="GO" id="GO:0003847">
    <property type="term" value="F:1-alkyl-2-acetylglycerophosphocholine esterase activity"/>
    <property type="evidence" value="ECO:0007669"/>
    <property type="project" value="TreeGrafter"/>
</dbReference>
<keyword evidence="4" id="KW-0812">Transmembrane</keyword>
<keyword evidence="7" id="KW-1185">Reference proteome</keyword>